<dbReference type="Gene3D" id="1.10.287.540">
    <property type="entry name" value="Helix hairpin bin"/>
    <property type="match status" value="1"/>
</dbReference>
<name>A0ABW0VYS8_9BACL</name>
<comment type="similarity">
    <text evidence="2">Belongs to the UPF0291 family.</text>
</comment>
<sequence>MITILNKINELSRKEKEIGLTDIEKTEQANLRKEYLQIFRGSIDSLLLNSTIIDPNGVDVTPEKLKKEQAKIAAK</sequence>
<evidence type="ECO:0000313" key="3">
    <source>
        <dbReference type="EMBL" id="MFC5651043.1"/>
    </source>
</evidence>
<keyword evidence="1 2" id="KW-0963">Cytoplasm</keyword>
<comment type="subcellular location">
    <subcellularLocation>
        <location evidence="2">Cytoplasm</location>
    </subcellularLocation>
</comment>
<proteinExistence type="inferred from homology"/>
<dbReference type="Pfam" id="PF05979">
    <property type="entry name" value="DUF896"/>
    <property type="match status" value="1"/>
</dbReference>
<comment type="caution">
    <text evidence="3">The sequence shown here is derived from an EMBL/GenBank/DDBJ whole genome shotgun (WGS) entry which is preliminary data.</text>
</comment>
<gene>
    <name evidence="3" type="ORF">ACFPYJ_18410</name>
</gene>
<accession>A0ABW0VYS8</accession>
<dbReference type="HAMAP" id="MF_01103">
    <property type="entry name" value="UPF0291"/>
    <property type="match status" value="1"/>
</dbReference>
<dbReference type="RefSeq" id="WP_379189638.1">
    <property type="nucleotide sequence ID" value="NZ_JBHSOW010000068.1"/>
</dbReference>
<organism evidence="3 4">
    <name type="scientific">Paenibacillus solisilvae</name>
    <dbReference type="NCBI Taxonomy" id="2486751"/>
    <lineage>
        <taxon>Bacteria</taxon>
        <taxon>Bacillati</taxon>
        <taxon>Bacillota</taxon>
        <taxon>Bacilli</taxon>
        <taxon>Bacillales</taxon>
        <taxon>Paenibacillaceae</taxon>
        <taxon>Paenibacillus</taxon>
    </lineage>
</organism>
<evidence type="ECO:0000256" key="1">
    <source>
        <dbReference type="ARBA" id="ARBA00022490"/>
    </source>
</evidence>
<dbReference type="PANTHER" id="PTHR37300">
    <property type="entry name" value="UPF0291 PROTEIN CBO2609/CLC_2481"/>
    <property type="match status" value="1"/>
</dbReference>
<protein>
    <recommendedName>
        <fullName evidence="2">UPF0291 protein ACFPYJ_18410</fullName>
    </recommendedName>
</protein>
<dbReference type="Proteomes" id="UP001596047">
    <property type="component" value="Unassembled WGS sequence"/>
</dbReference>
<dbReference type="SUPFAM" id="SSF158221">
    <property type="entry name" value="YnzC-like"/>
    <property type="match status" value="1"/>
</dbReference>
<keyword evidence="4" id="KW-1185">Reference proteome</keyword>
<dbReference type="PANTHER" id="PTHR37300:SF2">
    <property type="entry name" value="UPF0291 PROTEIN BC_1827"/>
    <property type="match status" value="1"/>
</dbReference>
<dbReference type="InterPro" id="IPR009242">
    <property type="entry name" value="DUF896"/>
</dbReference>
<reference evidence="4" key="1">
    <citation type="journal article" date="2019" name="Int. J. Syst. Evol. Microbiol.">
        <title>The Global Catalogue of Microorganisms (GCM) 10K type strain sequencing project: providing services to taxonomists for standard genome sequencing and annotation.</title>
        <authorList>
            <consortium name="The Broad Institute Genomics Platform"/>
            <consortium name="The Broad Institute Genome Sequencing Center for Infectious Disease"/>
            <person name="Wu L."/>
            <person name="Ma J."/>
        </authorList>
    </citation>
    <scope>NUCLEOTIDE SEQUENCE [LARGE SCALE GENOMIC DNA]</scope>
    <source>
        <strain evidence="4">CGMCC 1.3240</strain>
    </source>
</reference>
<evidence type="ECO:0000256" key="2">
    <source>
        <dbReference type="HAMAP-Rule" id="MF_01103"/>
    </source>
</evidence>
<dbReference type="EMBL" id="JBHSOW010000068">
    <property type="protein sequence ID" value="MFC5651043.1"/>
    <property type="molecule type" value="Genomic_DNA"/>
</dbReference>
<evidence type="ECO:0000313" key="4">
    <source>
        <dbReference type="Proteomes" id="UP001596047"/>
    </source>
</evidence>